<sequence length="38" mass="4196">MAGFGQLSSKVVALAPLAAIFSCFLLTFWQHSHLEFQV</sequence>
<proteinExistence type="predicted"/>
<keyword evidence="1" id="KW-0472">Membrane</keyword>
<gene>
    <name evidence="2" type="ORF">MGWOODY_Tha2267</name>
</gene>
<evidence type="ECO:0000313" key="2">
    <source>
        <dbReference type="EMBL" id="CUS41748.1"/>
    </source>
</evidence>
<reference evidence="2" key="1">
    <citation type="submission" date="2015-10" db="EMBL/GenBank/DDBJ databases">
        <authorList>
            <person name="Gilbert D.G."/>
        </authorList>
    </citation>
    <scope>NUCLEOTIDE SEQUENCE</scope>
</reference>
<organism evidence="2">
    <name type="scientific">hydrothermal vent metagenome</name>
    <dbReference type="NCBI Taxonomy" id="652676"/>
    <lineage>
        <taxon>unclassified sequences</taxon>
        <taxon>metagenomes</taxon>
        <taxon>ecological metagenomes</taxon>
    </lineage>
</organism>
<accession>A0A160TDJ0</accession>
<dbReference type="EMBL" id="CZQC01000050">
    <property type="protein sequence ID" value="CUS41748.1"/>
    <property type="molecule type" value="Genomic_DNA"/>
</dbReference>
<name>A0A160TDJ0_9ZZZZ</name>
<feature type="transmembrane region" description="Helical" evidence="1">
    <location>
        <begin position="12"/>
        <end position="29"/>
    </location>
</feature>
<keyword evidence="1" id="KW-0812">Transmembrane</keyword>
<protein>
    <submittedName>
        <fullName evidence="2">Uncharacterized protein</fullName>
    </submittedName>
</protein>
<keyword evidence="1" id="KW-1133">Transmembrane helix</keyword>
<dbReference type="AlphaFoldDB" id="A0A160TDJ0"/>
<evidence type="ECO:0000256" key="1">
    <source>
        <dbReference type="SAM" id="Phobius"/>
    </source>
</evidence>